<dbReference type="Proteomes" id="UP000440578">
    <property type="component" value="Unassembled WGS sequence"/>
</dbReference>
<proteinExistence type="predicted"/>
<dbReference type="EMBL" id="VIIS01001523">
    <property type="protein sequence ID" value="KAF0296955.1"/>
    <property type="molecule type" value="Genomic_DNA"/>
</dbReference>
<keyword evidence="2" id="KW-1185">Reference proteome</keyword>
<name>A0A6A4VRZ5_AMPAM</name>
<dbReference type="OrthoDB" id="1405595at2759"/>
<reference evidence="1 2" key="1">
    <citation type="submission" date="2019-07" db="EMBL/GenBank/DDBJ databases">
        <title>Draft genome assembly of a fouling barnacle, Amphibalanus amphitrite (Darwin, 1854): The first reference genome for Thecostraca.</title>
        <authorList>
            <person name="Kim W."/>
        </authorList>
    </citation>
    <scope>NUCLEOTIDE SEQUENCE [LARGE SCALE GENOMIC DNA]</scope>
    <source>
        <strain evidence="1">SNU_AA5</strain>
        <tissue evidence="1">Soma without cirri and trophi</tissue>
    </source>
</reference>
<evidence type="ECO:0008006" key="3">
    <source>
        <dbReference type="Google" id="ProtNLM"/>
    </source>
</evidence>
<evidence type="ECO:0000313" key="2">
    <source>
        <dbReference type="Proteomes" id="UP000440578"/>
    </source>
</evidence>
<evidence type="ECO:0000313" key="1">
    <source>
        <dbReference type="EMBL" id="KAF0296955.1"/>
    </source>
</evidence>
<gene>
    <name evidence="1" type="ORF">FJT64_005611</name>
</gene>
<accession>A0A6A4VRZ5</accession>
<protein>
    <recommendedName>
        <fullName evidence="3">ZAD domain-containing protein</fullName>
    </recommendedName>
</protein>
<sequence length="119" mass="13320">MDGGQISTPVRGQCCMLCYRPLYGTGISIYHTKCYQTDKSLYARLMEVTNYTSSIPQLASDMMCSICYTMISQSDQLGSQLGQVTRHIRALFHQMVQRQTEVARLSLSRPAPDGRQSGT</sequence>
<comment type="caution">
    <text evidence="1">The sequence shown here is derived from an EMBL/GenBank/DDBJ whole genome shotgun (WGS) entry which is preliminary data.</text>
</comment>
<dbReference type="AlphaFoldDB" id="A0A6A4VRZ5"/>
<dbReference type="EMBL" id="VIIS01001523">
    <property type="protein sequence ID" value="KAF0296954.1"/>
    <property type="molecule type" value="Genomic_DNA"/>
</dbReference>
<organism evidence="1 2">
    <name type="scientific">Amphibalanus amphitrite</name>
    <name type="common">Striped barnacle</name>
    <name type="synonym">Balanus amphitrite</name>
    <dbReference type="NCBI Taxonomy" id="1232801"/>
    <lineage>
        <taxon>Eukaryota</taxon>
        <taxon>Metazoa</taxon>
        <taxon>Ecdysozoa</taxon>
        <taxon>Arthropoda</taxon>
        <taxon>Crustacea</taxon>
        <taxon>Multicrustacea</taxon>
        <taxon>Cirripedia</taxon>
        <taxon>Thoracica</taxon>
        <taxon>Thoracicalcarea</taxon>
        <taxon>Balanomorpha</taxon>
        <taxon>Balanoidea</taxon>
        <taxon>Balanidae</taxon>
        <taxon>Amphibalaninae</taxon>
        <taxon>Amphibalanus</taxon>
    </lineage>
</organism>